<dbReference type="PANTHER" id="PTHR43520">
    <property type="entry name" value="ATP7, ISOFORM B"/>
    <property type="match status" value="1"/>
</dbReference>
<keyword evidence="7 15" id="KW-0479">Metal-binding</keyword>
<dbReference type="Proteomes" id="UP000477311">
    <property type="component" value="Unassembled WGS sequence"/>
</dbReference>
<feature type="transmembrane region" description="Helical" evidence="15">
    <location>
        <begin position="110"/>
        <end position="131"/>
    </location>
</feature>
<evidence type="ECO:0000256" key="13">
    <source>
        <dbReference type="ARBA" id="ARBA00023065"/>
    </source>
</evidence>
<evidence type="ECO:0000256" key="5">
    <source>
        <dbReference type="ARBA" id="ARBA00022553"/>
    </source>
</evidence>
<keyword evidence="12 15" id="KW-1133">Transmembrane helix</keyword>
<dbReference type="FunFam" id="2.70.150.10:FF:000002">
    <property type="entry name" value="Copper-transporting ATPase 1, putative"/>
    <property type="match status" value="1"/>
</dbReference>
<keyword evidence="10" id="KW-0460">Magnesium</keyword>
<dbReference type="Pfam" id="PF00403">
    <property type="entry name" value="HMA"/>
    <property type="match status" value="1"/>
</dbReference>
<feature type="domain" description="HMA" evidence="16">
    <location>
        <begin position="1"/>
        <end position="65"/>
    </location>
</feature>
<dbReference type="InterPro" id="IPR008250">
    <property type="entry name" value="ATPase_P-typ_transduc_dom_A_sf"/>
</dbReference>
<feature type="transmembrane region" description="Helical" evidence="15">
    <location>
        <begin position="383"/>
        <end position="405"/>
    </location>
</feature>
<dbReference type="SUPFAM" id="SSF81660">
    <property type="entry name" value="Metal cation-transporting ATPase, ATP-binding domain N"/>
    <property type="match status" value="1"/>
</dbReference>
<evidence type="ECO:0000256" key="9">
    <source>
        <dbReference type="ARBA" id="ARBA00022840"/>
    </source>
</evidence>
<dbReference type="SUPFAM" id="SSF81665">
    <property type="entry name" value="Calcium ATPase, transmembrane domain M"/>
    <property type="match status" value="1"/>
</dbReference>
<protein>
    <submittedName>
        <fullName evidence="17">Cation-translocating P-type ATPase</fullName>
    </submittedName>
</protein>
<feature type="transmembrane region" description="Helical" evidence="15">
    <location>
        <begin position="716"/>
        <end position="735"/>
    </location>
</feature>
<evidence type="ECO:0000256" key="10">
    <source>
        <dbReference type="ARBA" id="ARBA00022842"/>
    </source>
</evidence>
<dbReference type="PROSITE" id="PS01047">
    <property type="entry name" value="HMA_1"/>
    <property type="match status" value="1"/>
</dbReference>
<keyword evidence="18" id="KW-1185">Reference proteome</keyword>
<dbReference type="GO" id="GO:0005507">
    <property type="term" value="F:copper ion binding"/>
    <property type="evidence" value="ECO:0007669"/>
    <property type="project" value="TreeGrafter"/>
</dbReference>
<dbReference type="GO" id="GO:0005886">
    <property type="term" value="C:plasma membrane"/>
    <property type="evidence" value="ECO:0007669"/>
    <property type="project" value="UniProtKB-SubCell"/>
</dbReference>
<reference evidence="17 18" key="1">
    <citation type="submission" date="2020-02" db="EMBL/GenBank/DDBJ databases">
        <title>Draft genome sequence of Limisphaera ngatamarikiensis NGM72.4T, a thermophilic Verrucomicrobia grouped in subdivision 3.</title>
        <authorList>
            <person name="Carere C.R."/>
            <person name="Steen J."/>
            <person name="Hugenholtz P."/>
            <person name="Stott M.B."/>
        </authorList>
    </citation>
    <scope>NUCLEOTIDE SEQUENCE [LARGE SCALE GENOMIC DNA]</scope>
    <source>
        <strain evidence="17 18">NGM72.4</strain>
    </source>
</reference>
<dbReference type="Gene3D" id="3.40.50.1000">
    <property type="entry name" value="HAD superfamily/HAD-like"/>
    <property type="match status" value="1"/>
</dbReference>
<keyword evidence="11" id="KW-1278">Translocase</keyword>
<evidence type="ECO:0000256" key="1">
    <source>
        <dbReference type="ARBA" id="ARBA00004651"/>
    </source>
</evidence>
<dbReference type="InterPro" id="IPR006121">
    <property type="entry name" value="HMA_dom"/>
</dbReference>
<dbReference type="InterPro" id="IPR017969">
    <property type="entry name" value="Heavy-metal-associated_CS"/>
</dbReference>
<evidence type="ECO:0000256" key="6">
    <source>
        <dbReference type="ARBA" id="ARBA00022692"/>
    </source>
</evidence>
<dbReference type="InterPro" id="IPR036163">
    <property type="entry name" value="HMA_dom_sf"/>
</dbReference>
<name>A0A6M1RSD5_9BACT</name>
<dbReference type="PRINTS" id="PR00120">
    <property type="entry name" value="HATPASE"/>
</dbReference>
<dbReference type="InterPro" id="IPR023214">
    <property type="entry name" value="HAD_sf"/>
</dbReference>
<dbReference type="GO" id="GO:0055070">
    <property type="term" value="P:copper ion homeostasis"/>
    <property type="evidence" value="ECO:0007669"/>
    <property type="project" value="TreeGrafter"/>
</dbReference>
<dbReference type="InterPro" id="IPR044492">
    <property type="entry name" value="P_typ_ATPase_HD_dom"/>
</dbReference>
<dbReference type="InterPro" id="IPR027256">
    <property type="entry name" value="P-typ_ATPase_IB"/>
</dbReference>
<feature type="transmembrane region" description="Helical" evidence="15">
    <location>
        <begin position="84"/>
        <end position="104"/>
    </location>
</feature>
<gene>
    <name evidence="17" type="ORF">G4L39_08970</name>
</gene>
<keyword evidence="9 15" id="KW-0067">ATP-binding</keyword>
<dbReference type="EMBL" id="JAAKYA010000053">
    <property type="protein sequence ID" value="NGO39525.1"/>
    <property type="molecule type" value="Genomic_DNA"/>
</dbReference>
<dbReference type="GO" id="GO:0016887">
    <property type="term" value="F:ATP hydrolysis activity"/>
    <property type="evidence" value="ECO:0007669"/>
    <property type="project" value="InterPro"/>
</dbReference>
<dbReference type="NCBIfam" id="TIGR01494">
    <property type="entry name" value="ATPase_P-type"/>
    <property type="match status" value="1"/>
</dbReference>
<dbReference type="SFLD" id="SFLDF00027">
    <property type="entry name" value="p-type_atpase"/>
    <property type="match status" value="1"/>
</dbReference>
<evidence type="ECO:0000256" key="3">
    <source>
        <dbReference type="ARBA" id="ARBA00022448"/>
    </source>
</evidence>
<dbReference type="PANTHER" id="PTHR43520:SF5">
    <property type="entry name" value="CATION-TRANSPORTING P-TYPE ATPASE-RELATED"/>
    <property type="match status" value="1"/>
</dbReference>
<keyword evidence="5" id="KW-0597">Phosphoprotein</keyword>
<dbReference type="InterPro" id="IPR023299">
    <property type="entry name" value="ATPase_P-typ_cyto_dom_N"/>
</dbReference>
<dbReference type="Pfam" id="PF00702">
    <property type="entry name" value="Hydrolase"/>
    <property type="match status" value="1"/>
</dbReference>
<keyword evidence="8 15" id="KW-0547">Nucleotide-binding</keyword>
<keyword evidence="13" id="KW-0406">Ion transport</keyword>
<keyword evidence="3" id="KW-0813">Transport</keyword>
<dbReference type="PROSITE" id="PS50846">
    <property type="entry name" value="HMA_2"/>
    <property type="match status" value="1"/>
</dbReference>
<dbReference type="InterPro" id="IPR001757">
    <property type="entry name" value="P_typ_ATPase"/>
</dbReference>
<dbReference type="SFLD" id="SFLDG00002">
    <property type="entry name" value="C1.7:_P-type_atpase_like"/>
    <property type="match status" value="1"/>
</dbReference>
<evidence type="ECO:0000313" key="18">
    <source>
        <dbReference type="Proteomes" id="UP000477311"/>
    </source>
</evidence>
<dbReference type="Gene3D" id="2.70.150.10">
    <property type="entry name" value="Calcium-transporting ATPase, cytoplasmic transduction domain A"/>
    <property type="match status" value="1"/>
</dbReference>
<dbReference type="SUPFAM" id="SSF56784">
    <property type="entry name" value="HAD-like"/>
    <property type="match status" value="1"/>
</dbReference>
<dbReference type="Gene3D" id="3.30.70.100">
    <property type="match status" value="1"/>
</dbReference>
<organism evidence="17 18">
    <name type="scientific">Limisphaera ngatamarikiensis</name>
    <dbReference type="NCBI Taxonomy" id="1324935"/>
    <lineage>
        <taxon>Bacteria</taxon>
        <taxon>Pseudomonadati</taxon>
        <taxon>Verrucomicrobiota</taxon>
        <taxon>Verrucomicrobiia</taxon>
        <taxon>Limisphaerales</taxon>
        <taxon>Limisphaeraceae</taxon>
        <taxon>Limisphaera</taxon>
    </lineage>
</organism>
<dbReference type="SUPFAM" id="SSF55008">
    <property type="entry name" value="HMA, heavy metal-associated domain"/>
    <property type="match status" value="1"/>
</dbReference>
<evidence type="ECO:0000313" key="17">
    <source>
        <dbReference type="EMBL" id="NGO39525.1"/>
    </source>
</evidence>
<proteinExistence type="inferred from homology"/>
<comment type="caution">
    <text evidence="17">The sequence shown here is derived from an EMBL/GenBank/DDBJ whole genome shotgun (WGS) entry which is preliminary data.</text>
</comment>
<evidence type="ECO:0000256" key="7">
    <source>
        <dbReference type="ARBA" id="ARBA00022723"/>
    </source>
</evidence>
<evidence type="ECO:0000256" key="11">
    <source>
        <dbReference type="ARBA" id="ARBA00022967"/>
    </source>
</evidence>
<dbReference type="Gene3D" id="3.40.1110.10">
    <property type="entry name" value="Calcium-transporting ATPase, cytoplasmic domain N"/>
    <property type="match status" value="1"/>
</dbReference>
<dbReference type="AlphaFoldDB" id="A0A6M1RSD5"/>
<feature type="transmembrane region" description="Helical" evidence="15">
    <location>
        <begin position="171"/>
        <end position="190"/>
    </location>
</feature>
<comment type="subcellular location">
    <subcellularLocation>
        <location evidence="1">Cell membrane</location>
        <topology evidence="1">Multi-pass membrane protein</topology>
    </subcellularLocation>
</comment>
<comment type="similarity">
    <text evidence="2 15">Belongs to the cation transport ATPase (P-type) (TC 3.A.3) family. Type IB subfamily.</text>
</comment>
<keyword evidence="4 15" id="KW-1003">Cell membrane</keyword>
<dbReference type="SFLD" id="SFLDS00003">
    <property type="entry name" value="Haloacid_Dehalogenase"/>
    <property type="match status" value="1"/>
</dbReference>
<evidence type="ECO:0000256" key="12">
    <source>
        <dbReference type="ARBA" id="ARBA00022989"/>
    </source>
</evidence>
<accession>A0A6M1RSD5</accession>
<dbReference type="InterPro" id="IPR036412">
    <property type="entry name" value="HAD-like_sf"/>
</dbReference>
<feature type="transmembrane region" description="Helical" evidence="15">
    <location>
        <begin position="337"/>
        <end position="358"/>
    </location>
</feature>
<dbReference type="InterPro" id="IPR018303">
    <property type="entry name" value="ATPase_P-typ_P_site"/>
</dbReference>
<keyword evidence="6 15" id="KW-0812">Transmembrane</keyword>
<dbReference type="InterPro" id="IPR023298">
    <property type="entry name" value="ATPase_P-typ_TM_dom_sf"/>
</dbReference>
<dbReference type="GO" id="GO:0005524">
    <property type="term" value="F:ATP binding"/>
    <property type="evidence" value="ECO:0007669"/>
    <property type="project" value="UniProtKB-UniRule"/>
</dbReference>
<dbReference type="SUPFAM" id="SSF81653">
    <property type="entry name" value="Calcium ATPase, transduction domain A"/>
    <property type="match status" value="1"/>
</dbReference>
<sequence>MTVLAVTGMNCQGCVRKVTEALESVPGVRAVTVELAGGRAVVEWAAEADPAALVTRLERAGYKARPVSGAGDEPVGPVAQRWQWNLWVGVAATIPLVAGEWVLGLGMVRWFQWLALGLATVVQVFGGAPFYRGAWRQLRVRQANMDTLVALGSTTAYAYSVWVLVSGRGGHVYFMESAAILTLISLGHWLEARVGARASAALRALMELRPPVARRLRSGAGPGAAGSGSEDLVEEVVPVTRLQVGDCVVLRPGDRVPVDGEVIEGGSAVDESMLTGESEPVCKAPGARVFAGTLVLDGRLMVRVTATGNGTVLAEIIRAVQRAQQSRAEIQRLGDRVSSVFVPVVIGLALAAGLWWGFWPESARAVHDRVAGWLWPVAAPEGAAAGFIVAAAVLIVACPCAMGLATPAAIMAAANAAAARGILIRDGVALEKAGRITTVLFDKTGTLTEGRPTVLAAELLEGKAEDAWFWAGRVAERSLHPVSRGVAEFCRARGGLGGGGSGSVSLVEWREVRGSGVEARRADMTVAGTDAAPAVLRLGSLPWLEAAGVDVERARTFSETWAQQGATVIGWAEGSRLLALFALRDTLKRGADTVIGRLHRMGFRVGMITGDRVEVARVIAGQLGLDGAEVLAGVRPEEKAARIRALQARGDRVAFVGDGINDAPALEQADLGIAVARATDIARESADMILLRADLEAVPEALGLARASLRTIHQNLFWAFFYNAAAVPLAALGFLSPILCALAMGLSDLIVIGNALRLRRWRLAVR</sequence>
<dbReference type="NCBIfam" id="TIGR01525">
    <property type="entry name" value="ATPase-IB_hvy"/>
    <property type="match status" value="1"/>
</dbReference>
<evidence type="ECO:0000256" key="15">
    <source>
        <dbReference type="RuleBase" id="RU362081"/>
    </source>
</evidence>
<dbReference type="PROSITE" id="PS00154">
    <property type="entry name" value="ATPASE_E1_E2"/>
    <property type="match status" value="1"/>
</dbReference>
<dbReference type="InterPro" id="IPR059000">
    <property type="entry name" value="ATPase_P-type_domA"/>
</dbReference>
<dbReference type="Pfam" id="PF00122">
    <property type="entry name" value="E1-E2_ATPase"/>
    <property type="match status" value="1"/>
</dbReference>
<evidence type="ECO:0000256" key="2">
    <source>
        <dbReference type="ARBA" id="ARBA00006024"/>
    </source>
</evidence>
<evidence type="ECO:0000256" key="4">
    <source>
        <dbReference type="ARBA" id="ARBA00022475"/>
    </source>
</evidence>
<keyword evidence="14 15" id="KW-0472">Membrane</keyword>
<evidence type="ECO:0000259" key="16">
    <source>
        <dbReference type="PROSITE" id="PS50846"/>
    </source>
</evidence>
<evidence type="ECO:0000256" key="8">
    <source>
        <dbReference type="ARBA" id="ARBA00022741"/>
    </source>
</evidence>
<dbReference type="GO" id="GO:0043682">
    <property type="term" value="F:P-type divalent copper transporter activity"/>
    <property type="evidence" value="ECO:0007669"/>
    <property type="project" value="TreeGrafter"/>
</dbReference>
<dbReference type="PRINTS" id="PR00119">
    <property type="entry name" value="CATATPASE"/>
</dbReference>
<dbReference type="CDD" id="cd00371">
    <property type="entry name" value="HMA"/>
    <property type="match status" value="1"/>
</dbReference>
<feature type="transmembrane region" description="Helical" evidence="15">
    <location>
        <begin position="143"/>
        <end position="165"/>
    </location>
</feature>
<evidence type="ECO:0000256" key="14">
    <source>
        <dbReference type="ARBA" id="ARBA00023136"/>
    </source>
</evidence>